<feature type="compositionally biased region" description="Basic and acidic residues" evidence="1">
    <location>
        <begin position="423"/>
        <end position="432"/>
    </location>
</feature>
<proteinExistence type="predicted"/>
<feature type="compositionally biased region" description="Polar residues" evidence="1">
    <location>
        <begin position="151"/>
        <end position="181"/>
    </location>
</feature>
<feature type="region of interest" description="Disordered" evidence="1">
    <location>
        <begin position="390"/>
        <end position="482"/>
    </location>
</feature>
<dbReference type="OrthoDB" id="4174342at2759"/>
<feature type="region of interest" description="Disordered" evidence="1">
    <location>
        <begin position="295"/>
        <end position="342"/>
    </location>
</feature>
<feature type="compositionally biased region" description="Low complexity" evidence="1">
    <location>
        <begin position="297"/>
        <end position="309"/>
    </location>
</feature>
<dbReference type="EMBL" id="DS572695">
    <property type="protein sequence ID" value="EGY13651.1"/>
    <property type="molecule type" value="Genomic_DNA"/>
</dbReference>
<dbReference type="eggNOG" id="ENOG502S317">
    <property type="taxonomic scope" value="Eukaryota"/>
</dbReference>
<protein>
    <submittedName>
        <fullName evidence="2">Uncharacterized protein</fullName>
    </submittedName>
</protein>
<dbReference type="HOGENOM" id="CLU_017965_0_1_1"/>
<dbReference type="Proteomes" id="UP000001611">
    <property type="component" value="Chromosome 2"/>
</dbReference>
<organism evidence="2 3">
    <name type="scientific">Verticillium dahliae (strain VdLs.17 / ATCC MYA-4575 / FGSC 10137)</name>
    <name type="common">Verticillium wilt</name>
    <dbReference type="NCBI Taxonomy" id="498257"/>
    <lineage>
        <taxon>Eukaryota</taxon>
        <taxon>Fungi</taxon>
        <taxon>Dikarya</taxon>
        <taxon>Ascomycota</taxon>
        <taxon>Pezizomycotina</taxon>
        <taxon>Sordariomycetes</taxon>
        <taxon>Hypocreomycetidae</taxon>
        <taxon>Glomerellales</taxon>
        <taxon>Plectosphaerellaceae</taxon>
        <taxon>Verticillium</taxon>
    </lineage>
</organism>
<reference evidence="2 3" key="1">
    <citation type="submission" date="2008-03" db="EMBL/GenBank/DDBJ databases">
        <title>The Genome Sequence of Verticillium dahliae VdLs.17.</title>
        <authorList>
            <consortium name="The Broad Institute Genome Sequencing Platform"/>
            <person name="Ma L.-J.J."/>
            <person name="Klosterman S.J."/>
            <person name="Subbarao K."/>
            <person name="Dobinson K."/>
            <person name="Veronese P."/>
            <person name="Kang S."/>
            <person name="Gold S.E."/>
            <person name="Young S."/>
            <person name="Jaffe D."/>
            <person name="Gnerre S."/>
            <person name="Berlin A."/>
            <person name="Heiman D."/>
            <person name="Hepburn T."/>
            <person name="Sykes S."/>
            <person name="Alvarado L."/>
            <person name="Kodira C.D."/>
            <person name="Lander E."/>
            <person name="Galagan J."/>
            <person name="Nusbaum C."/>
            <person name="Birren B."/>
        </authorList>
    </citation>
    <scope>NUCLEOTIDE SEQUENCE [LARGE SCALE GENOMIC DNA]</scope>
    <source>
        <strain evidence="3">VdLs.17 / ATCC MYA-4575 / FGSC 10137</strain>
    </source>
</reference>
<dbReference type="OMA" id="LEDIWIC"/>
<evidence type="ECO:0000313" key="2">
    <source>
        <dbReference type="EMBL" id="EGY13651.1"/>
    </source>
</evidence>
<accession>G2WS00</accession>
<feature type="region of interest" description="Disordered" evidence="1">
    <location>
        <begin position="114"/>
        <end position="206"/>
    </location>
</feature>
<evidence type="ECO:0000256" key="1">
    <source>
        <dbReference type="SAM" id="MobiDB-lite"/>
    </source>
</evidence>
<dbReference type="GeneID" id="20701796"/>
<feature type="compositionally biased region" description="Polar residues" evidence="1">
    <location>
        <begin position="410"/>
        <end position="422"/>
    </location>
</feature>
<feature type="compositionally biased region" description="Basic residues" evidence="1">
    <location>
        <begin position="392"/>
        <end position="402"/>
    </location>
</feature>
<dbReference type="AlphaFoldDB" id="G2WS00"/>
<gene>
    <name evidence="2" type="ORF">VDAG_00333</name>
</gene>
<feature type="compositionally biased region" description="Basic and acidic residues" evidence="1">
    <location>
        <begin position="446"/>
        <end position="464"/>
    </location>
</feature>
<evidence type="ECO:0000313" key="3">
    <source>
        <dbReference type="Proteomes" id="UP000001611"/>
    </source>
</evidence>
<dbReference type="RefSeq" id="XP_009650005.1">
    <property type="nucleotide sequence ID" value="XM_009651710.1"/>
</dbReference>
<feature type="compositionally biased region" description="Basic and acidic residues" evidence="1">
    <location>
        <begin position="332"/>
        <end position="342"/>
    </location>
</feature>
<dbReference type="KEGG" id="vda:VDAG_00333"/>
<name>G2WS00_VERDV</name>
<keyword evidence="3" id="KW-1185">Reference proteome</keyword>
<dbReference type="InParanoid" id="G2WS00"/>
<dbReference type="STRING" id="498257.G2WS00"/>
<sequence length="500" mass="54844">MHGQLSRNGPALTWLATSSLTLLDIGSSTCRHHMLTASPEHDRSMSPEALSSLFQQRPMRPLPKRRLRERLSPEVADTIEYPPASQNSSPLFLLPGIVRDERSSSVGRNYTVIRDPGYEGAPIATHEAGESDEEEVKRFASSKVVRRSHPQILSRSTPQSNRSGQSKHANHQPAPSTTSSVDGYDSFENTNNKKKRNIPTAGDNTLNGTHTLADITALGITATAGSPVTDNDQSGPVSPSYYGSSGFVANNQGISGPGRGRFGRSRNGRSPLRALSVSEAANSWVGRGPKIRQPQWAANSSNAGAPAAAKKTKSRRRAERDLKMAAAHRRREAREKAYHNPPRPEDMWICEFCEYEQIFGEPPYALIRQYEIKDQKARRQEQERKRLLEKAKAKRRKGKKANSGKPGAKNTDSSQPEPQQQPHRVDGGHTDGTRSQTNSTDEDEEGYHNGESDYDGRSFTHDDPPMTLSDDPDPEYPDDERLACPCASCVAGAGHAGVPA</sequence>